<evidence type="ECO:0008006" key="5">
    <source>
        <dbReference type="Google" id="ProtNLM"/>
    </source>
</evidence>
<keyword evidence="4" id="KW-1185">Reference proteome</keyword>
<dbReference type="RefSeq" id="WP_345078336.1">
    <property type="nucleotide sequence ID" value="NZ_BAABFA010000005.1"/>
</dbReference>
<feature type="region of interest" description="Disordered" evidence="1">
    <location>
        <begin position="30"/>
        <end position="84"/>
    </location>
</feature>
<sequence length="405" mass="44350">MRRSVLTTLLLAATLQGAYAQTDDIYATGADQSKTSAKEQRRERRQNEQNTNPDPNRFDSPNNTQGDDRSYMPDTYQNQGYENGEDYVDYDDDYSYSTRINRFDNDFYNMGYYSSFYNPFWYNRYWYDPFWGYNPWRPGISVGFGYGPYWSSAWGWNTWWGYGAWGSYWNYPYYGMGWGNPYWGGGFYGGGYYGNYWNSYYAGFDGGRSYRTTTYGPRQAVGLRSGGSGVTQYRSSTVNQLGLRNPSPSTRSNVGMYRGANDNGGGRGWRNAQNTGTGNRTYQDGGRQRSGWGTRGTAQDQGSRPQGGRSFWGNVRNNIAQQPDGGRSMDNGSRPSQGTFNDGGGRGWGNNPGSNSGGGGRSFGSGNPGRSFGGGNSGGGSFGGGRSGGSSGGGGGRSGGGGGRR</sequence>
<reference evidence="4" key="1">
    <citation type="journal article" date="2019" name="Int. J. Syst. Evol. Microbiol.">
        <title>The Global Catalogue of Microorganisms (GCM) 10K type strain sequencing project: providing services to taxonomists for standard genome sequencing and annotation.</title>
        <authorList>
            <consortium name="The Broad Institute Genomics Platform"/>
            <consortium name="The Broad Institute Genome Sequencing Center for Infectious Disease"/>
            <person name="Wu L."/>
            <person name="Ma J."/>
        </authorList>
    </citation>
    <scope>NUCLEOTIDE SEQUENCE [LARGE SCALE GENOMIC DNA]</scope>
    <source>
        <strain evidence="4">JCM 32105</strain>
    </source>
</reference>
<feature type="compositionally biased region" description="Polar residues" evidence="1">
    <location>
        <begin position="241"/>
        <end position="253"/>
    </location>
</feature>
<gene>
    <name evidence="3" type="ORF">GCM10023093_06010</name>
</gene>
<evidence type="ECO:0000256" key="2">
    <source>
        <dbReference type="SAM" id="SignalP"/>
    </source>
</evidence>
<protein>
    <recommendedName>
        <fullName evidence="5">Prolyl-tRNA synthetase</fullName>
    </recommendedName>
</protein>
<evidence type="ECO:0000313" key="4">
    <source>
        <dbReference type="Proteomes" id="UP001500067"/>
    </source>
</evidence>
<evidence type="ECO:0000256" key="1">
    <source>
        <dbReference type="SAM" id="MobiDB-lite"/>
    </source>
</evidence>
<feature type="compositionally biased region" description="Basic and acidic residues" evidence="1">
    <location>
        <begin position="36"/>
        <end position="47"/>
    </location>
</feature>
<keyword evidence="2" id="KW-0732">Signal</keyword>
<name>A0ABP8N985_9BACT</name>
<feature type="compositionally biased region" description="Polar residues" evidence="1">
    <location>
        <begin position="271"/>
        <end position="282"/>
    </location>
</feature>
<feature type="region of interest" description="Disordered" evidence="1">
    <location>
        <begin position="241"/>
        <end position="405"/>
    </location>
</feature>
<dbReference type="Proteomes" id="UP001500067">
    <property type="component" value="Unassembled WGS sequence"/>
</dbReference>
<evidence type="ECO:0000313" key="3">
    <source>
        <dbReference type="EMBL" id="GAA4461410.1"/>
    </source>
</evidence>
<dbReference type="EMBL" id="BAABFA010000005">
    <property type="protein sequence ID" value="GAA4461410.1"/>
    <property type="molecule type" value="Genomic_DNA"/>
</dbReference>
<feature type="chain" id="PRO_5046930942" description="Prolyl-tRNA synthetase" evidence="2">
    <location>
        <begin position="21"/>
        <end position="405"/>
    </location>
</feature>
<organism evidence="3 4">
    <name type="scientific">Nemorincola caseinilytica</name>
    <dbReference type="NCBI Taxonomy" id="2054315"/>
    <lineage>
        <taxon>Bacteria</taxon>
        <taxon>Pseudomonadati</taxon>
        <taxon>Bacteroidota</taxon>
        <taxon>Chitinophagia</taxon>
        <taxon>Chitinophagales</taxon>
        <taxon>Chitinophagaceae</taxon>
        <taxon>Nemorincola</taxon>
    </lineage>
</organism>
<feature type="compositionally biased region" description="Polar residues" evidence="1">
    <location>
        <begin position="330"/>
        <end position="340"/>
    </location>
</feature>
<feature type="compositionally biased region" description="Gly residues" evidence="1">
    <location>
        <begin position="341"/>
        <end position="405"/>
    </location>
</feature>
<comment type="caution">
    <text evidence="3">The sequence shown here is derived from an EMBL/GenBank/DDBJ whole genome shotgun (WGS) entry which is preliminary data.</text>
</comment>
<feature type="signal peptide" evidence="2">
    <location>
        <begin position="1"/>
        <end position="20"/>
    </location>
</feature>
<proteinExistence type="predicted"/>
<accession>A0ABP8N985</accession>